<dbReference type="AlphaFoldDB" id="A0A178IGU3"/>
<keyword evidence="3" id="KW-1185">Reference proteome</keyword>
<keyword evidence="1" id="KW-0472">Membrane</keyword>
<feature type="transmembrane region" description="Helical" evidence="1">
    <location>
        <begin position="117"/>
        <end position="139"/>
    </location>
</feature>
<sequence>MNTANPAAPAIFAPLTLREKAFYFWSAVFVIGNLALPQLSHLAPLGGKTLLPIYFFTLIAAVRCGWQAGVLVALASPLLNHALFGMPPAAMLPVILAKSLLIAALAPLVTRRLGVTLAALALAVVSYQVAGGLFEWAWTGSPAKALQDIRIGWPGMLLQVIGGLIVLRLLARQLPFPSARS</sequence>
<name>A0A178IGU3_9BACT</name>
<dbReference type="STRING" id="1184151.AW736_14300"/>
<reference evidence="2 3" key="1">
    <citation type="submission" date="2016-01" db="EMBL/GenBank/DDBJ databases">
        <title>High potential of lignocellulose degradation of a new Verrucomicrobia species.</title>
        <authorList>
            <person name="Wang Y."/>
            <person name="Shi Y."/>
            <person name="Qiu Z."/>
            <person name="Liu S."/>
            <person name="Yang H."/>
        </authorList>
    </citation>
    <scope>NUCLEOTIDE SEQUENCE [LARGE SCALE GENOMIC DNA]</scope>
    <source>
        <strain evidence="2 3">TSB47</strain>
    </source>
</reference>
<evidence type="ECO:0000256" key="1">
    <source>
        <dbReference type="SAM" id="Phobius"/>
    </source>
</evidence>
<keyword evidence="1" id="KW-0812">Transmembrane</keyword>
<evidence type="ECO:0000313" key="2">
    <source>
        <dbReference type="EMBL" id="OAM89220.1"/>
    </source>
</evidence>
<organism evidence="2 3">
    <name type="scientific">Termitidicoccus mucosus</name>
    <dbReference type="NCBI Taxonomy" id="1184151"/>
    <lineage>
        <taxon>Bacteria</taxon>
        <taxon>Pseudomonadati</taxon>
        <taxon>Verrucomicrobiota</taxon>
        <taxon>Opitutia</taxon>
        <taxon>Opitutales</taxon>
        <taxon>Opitutaceae</taxon>
        <taxon>Termitidicoccus</taxon>
    </lineage>
</organism>
<protein>
    <recommendedName>
        <fullName evidence="4">ECF transporter S component</fullName>
    </recommendedName>
</protein>
<feature type="transmembrane region" description="Helical" evidence="1">
    <location>
        <begin position="151"/>
        <end position="171"/>
    </location>
</feature>
<dbReference type="EMBL" id="LRRQ01000102">
    <property type="protein sequence ID" value="OAM89220.1"/>
    <property type="molecule type" value="Genomic_DNA"/>
</dbReference>
<comment type="caution">
    <text evidence="2">The sequence shown here is derived from an EMBL/GenBank/DDBJ whole genome shotgun (WGS) entry which is preliminary data.</text>
</comment>
<feature type="transmembrane region" description="Helical" evidence="1">
    <location>
        <begin position="51"/>
        <end position="78"/>
    </location>
</feature>
<dbReference type="RefSeq" id="WP_068770860.1">
    <property type="nucleotide sequence ID" value="NZ_CP109796.1"/>
</dbReference>
<evidence type="ECO:0000313" key="3">
    <source>
        <dbReference type="Proteomes" id="UP000078486"/>
    </source>
</evidence>
<feature type="transmembrane region" description="Helical" evidence="1">
    <location>
        <begin position="22"/>
        <end position="39"/>
    </location>
</feature>
<proteinExistence type="predicted"/>
<gene>
    <name evidence="2" type="ORF">AW736_14300</name>
</gene>
<keyword evidence="1" id="KW-1133">Transmembrane helix</keyword>
<feature type="transmembrane region" description="Helical" evidence="1">
    <location>
        <begin position="90"/>
        <end position="110"/>
    </location>
</feature>
<accession>A0A178IGU3</accession>
<evidence type="ECO:0008006" key="4">
    <source>
        <dbReference type="Google" id="ProtNLM"/>
    </source>
</evidence>
<dbReference type="Proteomes" id="UP000078486">
    <property type="component" value="Unassembled WGS sequence"/>
</dbReference>